<accession>A0AAJ0G7T2</accession>
<organism evidence="2 3">
    <name type="scientific">Extremus antarcticus</name>
    <dbReference type="NCBI Taxonomy" id="702011"/>
    <lineage>
        <taxon>Eukaryota</taxon>
        <taxon>Fungi</taxon>
        <taxon>Dikarya</taxon>
        <taxon>Ascomycota</taxon>
        <taxon>Pezizomycotina</taxon>
        <taxon>Dothideomycetes</taxon>
        <taxon>Dothideomycetidae</taxon>
        <taxon>Mycosphaerellales</taxon>
        <taxon>Extremaceae</taxon>
        <taxon>Extremus</taxon>
    </lineage>
</organism>
<protein>
    <submittedName>
        <fullName evidence="2">Uncharacterized protein</fullName>
    </submittedName>
</protein>
<evidence type="ECO:0000313" key="3">
    <source>
        <dbReference type="Proteomes" id="UP001271007"/>
    </source>
</evidence>
<evidence type="ECO:0000256" key="1">
    <source>
        <dbReference type="SAM" id="Phobius"/>
    </source>
</evidence>
<sequence length="143" mass="15393">MAHALKAQETKVAIVDAASGILSNPFALFNLPIWKNYTLVVALGATAWLLPIASVITPSTLTIQSASRTSSNVLDVSNVDFNSLNFATLLENAEGGCDFFYQGPQFAVTKVVSAVVAQGECCNYQRRSLEQTHLTSILSLDRL</sequence>
<name>A0AAJ0G7T2_9PEZI</name>
<proteinExistence type="predicted"/>
<evidence type="ECO:0000313" key="2">
    <source>
        <dbReference type="EMBL" id="KAK3052453.1"/>
    </source>
</evidence>
<keyword evidence="1" id="KW-0472">Membrane</keyword>
<feature type="transmembrane region" description="Helical" evidence="1">
    <location>
        <begin position="12"/>
        <end position="33"/>
    </location>
</feature>
<keyword evidence="1" id="KW-0812">Transmembrane</keyword>
<keyword evidence="1" id="KW-1133">Transmembrane helix</keyword>
<dbReference type="Proteomes" id="UP001271007">
    <property type="component" value="Unassembled WGS sequence"/>
</dbReference>
<feature type="transmembrane region" description="Helical" evidence="1">
    <location>
        <begin position="39"/>
        <end position="61"/>
    </location>
</feature>
<gene>
    <name evidence="2" type="ORF">LTR09_006307</name>
</gene>
<dbReference type="EMBL" id="JAWDJX010000020">
    <property type="protein sequence ID" value="KAK3052453.1"/>
    <property type="molecule type" value="Genomic_DNA"/>
</dbReference>
<keyword evidence="3" id="KW-1185">Reference proteome</keyword>
<reference evidence="2" key="1">
    <citation type="submission" date="2023-04" db="EMBL/GenBank/DDBJ databases">
        <title>Black Yeasts Isolated from many extreme environments.</title>
        <authorList>
            <person name="Coleine C."/>
            <person name="Stajich J.E."/>
            <person name="Selbmann L."/>
        </authorList>
    </citation>
    <scope>NUCLEOTIDE SEQUENCE</scope>
    <source>
        <strain evidence="2">CCFEE 5312</strain>
    </source>
</reference>
<comment type="caution">
    <text evidence="2">The sequence shown here is derived from an EMBL/GenBank/DDBJ whole genome shotgun (WGS) entry which is preliminary data.</text>
</comment>
<dbReference type="AlphaFoldDB" id="A0AAJ0G7T2"/>